<evidence type="ECO:0000313" key="3">
    <source>
        <dbReference type="Proteomes" id="UP000825729"/>
    </source>
</evidence>
<reference evidence="2 3" key="1">
    <citation type="submission" date="2021-07" db="EMBL/GenBank/DDBJ databases">
        <title>The Aristolochia fimbriata genome: insights into angiosperm evolution, floral development and chemical biosynthesis.</title>
        <authorList>
            <person name="Jiao Y."/>
        </authorList>
    </citation>
    <scope>NUCLEOTIDE SEQUENCE [LARGE SCALE GENOMIC DNA]</scope>
    <source>
        <strain evidence="2">IBCAS-2021</strain>
        <tissue evidence="2">Leaf</tissue>
    </source>
</reference>
<feature type="coiled-coil region" evidence="1">
    <location>
        <begin position="87"/>
        <end position="145"/>
    </location>
</feature>
<dbReference type="Proteomes" id="UP000825729">
    <property type="component" value="Unassembled WGS sequence"/>
</dbReference>
<dbReference type="PANTHER" id="PTHR37215">
    <property type="entry name" value="ACYL-COA-BINDING DOMAIN PROTEIN"/>
    <property type="match status" value="1"/>
</dbReference>
<gene>
    <name evidence="2" type="ORF">H6P81_011727</name>
</gene>
<name>A0AAV7EBH4_ARIFI</name>
<dbReference type="EMBL" id="JAINDJ010000005">
    <property type="protein sequence ID" value="KAG9445599.1"/>
    <property type="molecule type" value="Genomic_DNA"/>
</dbReference>
<comment type="caution">
    <text evidence="2">The sequence shown here is derived from an EMBL/GenBank/DDBJ whole genome shotgun (WGS) entry which is preliminary data.</text>
</comment>
<sequence length="150" mass="17752">MAKSRQEGMCKYTRRIRFWKNSIMRRPVFLGLLLVLFLGVAVYIRLWAIDLTISEAETEIIRRQFDLANKEAMEESAEWRLKYDEEVERGTQRLRELIQAKQALEKKTLEAASLNKSLTILQKENINLLERVESMTQELENEKLKCSTRE</sequence>
<dbReference type="AlphaFoldDB" id="A0AAV7EBH4"/>
<protein>
    <submittedName>
        <fullName evidence="2">Uncharacterized protein</fullName>
    </submittedName>
</protein>
<proteinExistence type="predicted"/>
<accession>A0AAV7EBH4</accession>
<keyword evidence="3" id="KW-1185">Reference proteome</keyword>
<evidence type="ECO:0000313" key="2">
    <source>
        <dbReference type="EMBL" id="KAG9445599.1"/>
    </source>
</evidence>
<dbReference type="PANTHER" id="PTHR37215:SF1">
    <property type="entry name" value="ACYL-COA-BINDING DOMAIN PROTEIN"/>
    <property type="match status" value="1"/>
</dbReference>
<organism evidence="2 3">
    <name type="scientific">Aristolochia fimbriata</name>
    <name type="common">White veined hardy Dutchman's pipe vine</name>
    <dbReference type="NCBI Taxonomy" id="158543"/>
    <lineage>
        <taxon>Eukaryota</taxon>
        <taxon>Viridiplantae</taxon>
        <taxon>Streptophyta</taxon>
        <taxon>Embryophyta</taxon>
        <taxon>Tracheophyta</taxon>
        <taxon>Spermatophyta</taxon>
        <taxon>Magnoliopsida</taxon>
        <taxon>Magnoliidae</taxon>
        <taxon>Piperales</taxon>
        <taxon>Aristolochiaceae</taxon>
        <taxon>Aristolochia</taxon>
    </lineage>
</organism>
<keyword evidence="1" id="KW-0175">Coiled coil</keyword>
<evidence type="ECO:0000256" key="1">
    <source>
        <dbReference type="SAM" id="Coils"/>
    </source>
</evidence>